<organism evidence="1 2">
    <name type="scientific">Turnera subulata</name>
    <dbReference type="NCBI Taxonomy" id="218843"/>
    <lineage>
        <taxon>Eukaryota</taxon>
        <taxon>Viridiplantae</taxon>
        <taxon>Streptophyta</taxon>
        <taxon>Embryophyta</taxon>
        <taxon>Tracheophyta</taxon>
        <taxon>Spermatophyta</taxon>
        <taxon>Magnoliopsida</taxon>
        <taxon>eudicotyledons</taxon>
        <taxon>Gunneridae</taxon>
        <taxon>Pentapetalae</taxon>
        <taxon>rosids</taxon>
        <taxon>fabids</taxon>
        <taxon>Malpighiales</taxon>
        <taxon>Passifloraceae</taxon>
        <taxon>Turnera</taxon>
    </lineage>
</organism>
<evidence type="ECO:0008006" key="3">
    <source>
        <dbReference type="Google" id="ProtNLM"/>
    </source>
</evidence>
<keyword evidence="2" id="KW-1185">Reference proteome</keyword>
<protein>
    <recommendedName>
        <fullName evidence="3">Reverse transcriptase zinc-binding domain-containing protein</fullName>
    </recommendedName>
</protein>
<accession>A0A9Q0IZ46</accession>
<sequence>MVLFVEAEVSQILVIKQCLQLFCDCSGQKVSASKTQIFFSTNVPDSVREQFHSGLGYTITDDLGTYLGVPLIHRRVTRQTYVGVLERVSRRLSSWQSHLLSFAGRVTLKQSVLASLPLYTMQTVLLPVSLVQDLERPCRGFIWGSSGGVRRVHLTPWRLVCSPKAQGGLGLHCLSFLNQAMLAKLCWGVVASPSALWVQVLRAKYLCQREAVLLTILMSSCSALWRGMSCVWHVVFNGLQWAIGDGKVVQFWEDAWVDDVGPLRLVALGPIPEQDVSLPVAAYALPLGFWDWSKFQHLLPASICFKIARVPCPSVAVGADMVYWRHTASDQFTTSSTYFSAVEADAASGDSIWPMI</sequence>
<evidence type="ECO:0000313" key="2">
    <source>
        <dbReference type="Proteomes" id="UP001141552"/>
    </source>
</evidence>
<dbReference type="PANTHER" id="PTHR33116">
    <property type="entry name" value="REVERSE TRANSCRIPTASE ZINC-BINDING DOMAIN-CONTAINING PROTEIN-RELATED-RELATED"/>
    <property type="match status" value="1"/>
</dbReference>
<proteinExistence type="predicted"/>
<gene>
    <name evidence="1" type="ORF">Tsubulata_036438</name>
</gene>
<comment type="caution">
    <text evidence="1">The sequence shown here is derived from an EMBL/GenBank/DDBJ whole genome shotgun (WGS) entry which is preliminary data.</text>
</comment>
<dbReference type="EMBL" id="JAKUCV010007781">
    <property type="protein sequence ID" value="KAJ4822002.1"/>
    <property type="molecule type" value="Genomic_DNA"/>
</dbReference>
<evidence type="ECO:0000313" key="1">
    <source>
        <dbReference type="EMBL" id="KAJ4822002.1"/>
    </source>
</evidence>
<reference evidence="1" key="1">
    <citation type="submission" date="2022-02" db="EMBL/GenBank/DDBJ databases">
        <authorList>
            <person name="Henning P.M."/>
            <person name="McCubbin A.G."/>
            <person name="Shore J.S."/>
        </authorList>
    </citation>
    <scope>NUCLEOTIDE SEQUENCE</scope>
    <source>
        <strain evidence="1">F60SS</strain>
        <tissue evidence="1">Leaves</tissue>
    </source>
</reference>
<dbReference type="Proteomes" id="UP001141552">
    <property type="component" value="Unassembled WGS sequence"/>
</dbReference>
<reference evidence="1" key="2">
    <citation type="journal article" date="2023" name="Plants (Basel)">
        <title>Annotation of the Turnera subulata (Passifloraceae) Draft Genome Reveals the S-Locus Evolved after the Divergence of Turneroideae from Passifloroideae in a Stepwise Manner.</title>
        <authorList>
            <person name="Henning P.M."/>
            <person name="Roalson E.H."/>
            <person name="Mir W."/>
            <person name="McCubbin A.G."/>
            <person name="Shore J.S."/>
        </authorList>
    </citation>
    <scope>NUCLEOTIDE SEQUENCE</scope>
    <source>
        <strain evidence="1">F60SS</strain>
    </source>
</reference>
<name>A0A9Q0IZ46_9ROSI</name>
<dbReference type="AlphaFoldDB" id="A0A9Q0IZ46"/>
<dbReference type="OrthoDB" id="852164at2759"/>
<dbReference type="PANTHER" id="PTHR33116:SF86">
    <property type="entry name" value="REVERSE TRANSCRIPTASE DOMAIN-CONTAINING PROTEIN"/>
    <property type="match status" value="1"/>
</dbReference>